<dbReference type="PROSITE" id="PS50887">
    <property type="entry name" value="GGDEF"/>
    <property type="match status" value="1"/>
</dbReference>
<dbReference type="GO" id="GO:0052621">
    <property type="term" value="F:diguanylate cyclase activity"/>
    <property type="evidence" value="ECO:0007669"/>
    <property type="project" value="UniProtKB-EC"/>
</dbReference>
<proteinExistence type="predicted"/>
<keyword evidence="3" id="KW-0548">Nucleotidyltransferase</keyword>
<feature type="transmembrane region" description="Helical" evidence="1">
    <location>
        <begin position="266"/>
        <end position="286"/>
    </location>
</feature>
<reference evidence="3 4" key="1">
    <citation type="submission" date="2024-06" db="EMBL/GenBank/DDBJ databases">
        <title>The Natural Products Discovery Center: Release of the First 8490 Sequenced Strains for Exploring Actinobacteria Biosynthetic Diversity.</title>
        <authorList>
            <person name="Kalkreuter E."/>
            <person name="Kautsar S.A."/>
            <person name="Yang D."/>
            <person name="Bader C.D."/>
            <person name="Teijaro C.N."/>
            <person name="Fluegel L."/>
            <person name="Davis C.M."/>
            <person name="Simpson J.R."/>
            <person name="Lauterbach L."/>
            <person name="Steele A.D."/>
            <person name="Gui C."/>
            <person name="Meng S."/>
            <person name="Li G."/>
            <person name="Viehrig K."/>
            <person name="Ye F."/>
            <person name="Su P."/>
            <person name="Kiefer A.F."/>
            <person name="Nichols A."/>
            <person name="Cepeda A.J."/>
            <person name="Yan W."/>
            <person name="Fan B."/>
            <person name="Jiang Y."/>
            <person name="Adhikari A."/>
            <person name="Zheng C.-J."/>
            <person name="Schuster L."/>
            <person name="Cowan T.M."/>
            <person name="Smanski M.J."/>
            <person name="Chevrette M.G."/>
            <person name="De Carvalho L.P.S."/>
            <person name="Shen B."/>
        </authorList>
    </citation>
    <scope>NUCLEOTIDE SEQUENCE [LARGE SCALE GENOMIC DNA]</scope>
    <source>
        <strain evidence="3 4">NPDC019583</strain>
    </source>
</reference>
<feature type="transmembrane region" description="Helical" evidence="1">
    <location>
        <begin position="161"/>
        <end position="182"/>
    </location>
</feature>
<dbReference type="InterPro" id="IPR043128">
    <property type="entry name" value="Rev_trsase/Diguanyl_cyclase"/>
</dbReference>
<evidence type="ECO:0000256" key="1">
    <source>
        <dbReference type="SAM" id="Phobius"/>
    </source>
</evidence>
<name>A0ABV2Y1Q2_9ACTN</name>
<dbReference type="EC" id="2.7.7.65" evidence="3"/>
<feature type="transmembrane region" description="Helical" evidence="1">
    <location>
        <begin position="12"/>
        <end position="33"/>
    </location>
</feature>
<feature type="transmembrane region" description="Helical" evidence="1">
    <location>
        <begin position="227"/>
        <end position="245"/>
    </location>
</feature>
<evidence type="ECO:0000259" key="2">
    <source>
        <dbReference type="PROSITE" id="PS50887"/>
    </source>
</evidence>
<dbReference type="PANTHER" id="PTHR46663:SF2">
    <property type="entry name" value="GGDEF DOMAIN-CONTAINING PROTEIN"/>
    <property type="match status" value="1"/>
</dbReference>
<feature type="transmembrane region" description="Helical" evidence="1">
    <location>
        <begin position="292"/>
        <end position="314"/>
    </location>
</feature>
<feature type="transmembrane region" description="Helical" evidence="1">
    <location>
        <begin position="132"/>
        <end position="155"/>
    </location>
</feature>
<dbReference type="SMART" id="SM00267">
    <property type="entry name" value="GGDEF"/>
    <property type="match status" value="1"/>
</dbReference>
<feature type="domain" description="GGDEF" evidence="2">
    <location>
        <begin position="380"/>
        <end position="512"/>
    </location>
</feature>
<keyword evidence="3" id="KW-0808">Transferase</keyword>
<evidence type="ECO:0000313" key="4">
    <source>
        <dbReference type="Proteomes" id="UP001550603"/>
    </source>
</evidence>
<dbReference type="InterPro" id="IPR000160">
    <property type="entry name" value="GGDEF_dom"/>
</dbReference>
<keyword evidence="1" id="KW-1133">Transmembrane helix</keyword>
<keyword evidence="1" id="KW-0812">Transmembrane</keyword>
<dbReference type="InterPro" id="IPR052163">
    <property type="entry name" value="DGC-Regulatory_Protein"/>
</dbReference>
<feature type="transmembrane region" description="Helical" evidence="1">
    <location>
        <begin position="100"/>
        <end position="120"/>
    </location>
</feature>
<dbReference type="InterPro" id="IPR029787">
    <property type="entry name" value="Nucleotide_cyclase"/>
</dbReference>
<dbReference type="EMBL" id="JBEYBN010000047">
    <property type="protein sequence ID" value="MEU2270194.1"/>
    <property type="molecule type" value="Genomic_DNA"/>
</dbReference>
<dbReference type="PANTHER" id="PTHR46663">
    <property type="entry name" value="DIGUANYLATE CYCLASE DGCT-RELATED"/>
    <property type="match status" value="1"/>
</dbReference>
<gene>
    <name evidence="3" type="ORF">ABZ568_28070</name>
</gene>
<feature type="transmembrane region" description="Helical" evidence="1">
    <location>
        <begin position="39"/>
        <end position="58"/>
    </location>
</feature>
<dbReference type="CDD" id="cd01949">
    <property type="entry name" value="GGDEF"/>
    <property type="match status" value="1"/>
</dbReference>
<comment type="caution">
    <text evidence="3">The sequence shown here is derived from an EMBL/GenBank/DDBJ whole genome shotgun (WGS) entry which is preliminary data.</text>
</comment>
<feature type="transmembrane region" description="Helical" evidence="1">
    <location>
        <begin position="65"/>
        <end position="88"/>
    </location>
</feature>
<protein>
    <submittedName>
        <fullName evidence="3">GGDEF domain-containing protein</fullName>
        <ecNumber evidence="3">2.7.7.65</ecNumber>
    </submittedName>
</protein>
<dbReference type="Proteomes" id="UP001550603">
    <property type="component" value="Unassembled WGS sequence"/>
</dbReference>
<dbReference type="Pfam" id="PF00990">
    <property type="entry name" value="GGDEF"/>
    <property type="match status" value="1"/>
</dbReference>
<keyword evidence="1" id="KW-0472">Membrane</keyword>
<evidence type="ECO:0000313" key="3">
    <source>
        <dbReference type="EMBL" id="MEU2270194.1"/>
    </source>
</evidence>
<dbReference type="RefSeq" id="WP_359791475.1">
    <property type="nucleotide sequence ID" value="NZ_JBEYBN010000047.1"/>
</dbReference>
<dbReference type="Gene3D" id="3.30.70.270">
    <property type="match status" value="1"/>
</dbReference>
<organism evidence="3 4">
    <name type="scientific">Streptomyces olindensis</name>
    <dbReference type="NCBI Taxonomy" id="358823"/>
    <lineage>
        <taxon>Bacteria</taxon>
        <taxon>Bacillati</taxon>
        <taxon>Actinomycetota</taxon>
        <taxon>Actinomycetes</taxon>
        <taxon>Kitasatosporales</taxon>
        <taxon>Streptomycetaceae</taxon>
        <taxon>Streptomyces</taxon>
    </lineage>
</organism>
<feature type="transmembrane region" description="Helical" evidence="1">
    <location>
        <begin position="194"/>
        <end position="215"/>
    </location>
</feature>
<accession>A0ABV2Y1Q2</accession>
<dbReference type="NCBIfam" id="TIGR00254">
    <property type="entry name" value="GGDEF"/>
    <property type="match status" value="1"/>
</dbReference>
<dbReference type="SUPFAM" id="SSF55073">
    <property type="entry name" value="Nucleotide cyclase"/>
    <property type="match status" value="1"/>
</dbReference>
<sequence length="513" mass="54980">MGKAQVLPPARRNAAVWAYAAAGTTIIVFYLVTSSPARYMLPVLVAASVVFAIAMGLTRNRPPSFAPWCLFAAAMAPYTVADAIWGMYQVRDADVPFPGVADMLYLGSYLLFAAGLVTLARQQSGRLHWAGLLDAGIVTLGFCILAWAFIIAPYLRSDLSAWPLAVSIAYPVADLVLLCMAARLTLTTGKRTPSFLLCTGWLLALLAADGLYYGTTATTGTAIAEDVSEVGWMVSSLLLGAAALHPSVGRPTQLSDDKESIPRKRLSILIALILVGPLIVVANVGGIRYQPVNVTVIVGMLATLSLLLVLRIAFLAQYAQSRAAEARTRAHDLAASLRQQEELQKQLSHRATHDPLTGLANRMLLNERLESALGRCSATSPAGLLMLDLDGFKEVNDTLGHPSGDELLIDVARRLTGRVREQDIVARLGGDEFALLVEGVGASALYDYTMRILDSFNDSFILAHGGSLHMTTSIGARSITRPTTPAEALRDADIALYRAKTAGKNQAVFFESP</sequence>
<keyword evidence="4" id="KW-1185">Reference proteome</keyword>